<feature type="region of interest" description="Disordered" evidence="11">
    <location>
        <begin position="27"/>
        <end position="46"/>
    </location>
</feature>
<comment type="subcellular location">
    <subcellularLocation>
        <location evidence="1">Nucleus</location>
        <location evidence="1">Nucleolus</location>
    </subcellularLocation>
</comment>
<dbReference type="GO" id="GO:0005730">
    <property type="term" value="C:nucleolus"/>
    <property type="evidence" value="ECO:0007669"/>
    <property type="project" value="UniProtKB-SubCell"/>
</dbReference>
<evidence type="ECO:0000259" key="13">
    <source>
        <dbReference type="PROSITE" id="PS51194"/>
    </source>
</evidence>
<evidence type="ECO:0000256" key="4">
    <source>
        <dbReference type="ARBA" id="ARBA00022801"/>
    </source>
</evidence>
<feature type="domain" description="Helicase C-terminal" evidence="13">
    <location>
        <begin position="348"/>
        <end position="509"/>
    </location>
</feature>
<dbReference type="PANTHER" id="PTHR47959">
    <property type="entry name" value="ATP-DEPENDENT RNA HELICASE RHLE-RELATED"/>
    <property type="match status" value="1"/>
</dbReference>
<protein>
    <recommendedName>
        <fullName evidence="2">RNA helicase</fullName>
        <ecNumber evidence="2">3.6.4.13</ecNumber>
    </recommendedName>
</protein>
<feature type="domain" description="Helicase ATP-binding" evidence="12">
    <location>
        <begin position="163"/>
        <end position="337"/>
    </location>
</feature>
<name>A0A9W8B6W0_9FUNG</name>
<reference evidence="14" key="1">
    <citation type="submission" date="2022-07" db="EMBL/GenBank/DDBJ databases">
        <title>Phylogenomic reconstructions and comparative analyses of Kickxellomycotina fungi.</title>
        <authorList>
            <person name="Reynolds N.K."/>
            <person name="Stajich J.E."/>
            <person name="Barry K."/>
            <person name="Grigoriev I.V."/>
            <person name="Crous P."/>
            <person name="Smith M.E."/>
        </authorList>
    </citation>
    <scope>NUCLEOTIDE SEQUENCE</scope>
    <source>
        <strain evidence="14">RSA 567</strain>
    </source>
</reference>
<dbReference type="GO" id="GO:0030490">
    <property type="term" value="P:maturation of SSU-rRNA"/>
    <property type="evidence" value="ECO:0007669"/>
    <property type="project" value="InterPro"/>
</dbReference>
<dbReference type="InterPro" id="IPR014001">
    <property type="entry name" value="Helicase_ATP-bd"/>
</dbReference>
<evidence type="ECO:0000313" key="15">
    <source>
        <dbReference type="Proteomes" id="UP001151582"/>
    </source>
</evidence>
<evidence type="ECO:0000256" key="3">
    <source>
        <dbReference type="ARBA" id="ARBA00022741"/>
    </source>
</evidence>
<evidence type="ECO:0000256" key="7">
    <source>
        <dbReference type="ARBA" id="ARBA00022884"/>
    </source>
</evidence>
<dbReference type="Pfam" id="PF00271">
    <property type="entry name" value="Helicase_C"/>
    <property type="match status" value="1"/>
</dbReference>
<organism evidence="14 15">
    <name type="scientific">Dimargaris verticillata</name>
    <dbReference type="NCBI Taxonomy" id="2761393"/>
    <lineage>
        <taxon>Eukaryota</taxon>
        <taxon>Fungi</taxon>
        <taxon>Fungi incertae sedis</taxon>
        <taxon>Zoopagomycota</taxon>
        <taxon>Kickxellomycotina</taxon>
        <taxon>Dimargaritomycetes</taxon>
        <taxon>Dimargaritales</taxon>
        <taxon>Dimargaritaceae</taxon>
        <taxon>Dimargaris</taxon>
    </lineage>
</organism>
<dbReference type="SUPFAM" id="SSF52540">
    <property type="entry name" value="P-loop containing nucleoside triphosphate hydrolases"/>
    <property type="match status" value="1"/>
</dbReference>
<proteinExistence type="inferred from homology"/>
<evidence type="ECO:0000256" key="2">
    <source>
        <dbReference type="ARBA" id="ARBA00012552"/>
    </source>
</evidence>
<keyword evidence="7" id="KW-0694">RNA-binding</keyword>
<dbReference type="PANTHER" id="PTHR47959:SF15">
    <property type="entry name" value="RNA HELICASE"/>
    <property type="match status" value="1"/>
</dbReference>
<evidence type="ECO:0000256" key="11">
    <source>
        <dbReference type="SAM" id="MobiDB-lite"/>
    </source>
</evidence>
<dbReference type="InterPro" id="IPR011545">
    <property type="entry name" value="DEAD/DEAH_box_helicase_dom"/>
</dbReference>
<gene>
    <name evidence="14" type="primary">ROK1</name>
    <name evidence="14" type="ORF">H4R34_000112</name>
</gene>
<dbReference type="Gene3D" id="3.40.50.300">
    <property type="entry name" value="P-loop containing nucleotide triphosphate hydrolases"/>
    <property type="match status" value="2"/>
</dbReference>
<feature type="compositionally biased region" description="Polar residues" evidence="11">
    <location>
        <begin position="29"/>
        <end position="39"/>
    </location>
</feature>
<dbReference type="GO" id="GO:0005524">
    <property type="term" value="F:ATP binding"/>
    <property type="evidence" value="ECO:0007669"/>
    <property type="project" value="UniProtKB-KW"/>
</dbReference>
<feature type="compositionally biased region" description="Basic and acidic residues" evidence="11">
    <location>
        <begin position="538"/>
        <end position="549"/>
    </location>
</feature>
<dbReference type="Pfam" id="PF00270">
    <property type="entry name" value="DEAD"/>
    <property type="match status" value="1"/>
</dbReference>
<dbReference type="CDD" id="cd18787">
    <property type="entry name" value="SF2_C_DEAD"/>
    <property type="match status" value="1"/>
</dbReference>
<sequence>MDFFKLLGHGARFNHKRHEKEFDLLKPNASKTTAKQTSALGAPLDPTLDFFGNTTSAPAAKSTALPASDGDSETDQPDHASSDQESAEVGDEQADTTEPFATLDQVHAFREKHRIEVTHEDSPIYPIKSFDMLFEQYRFGNLLRTNVSKIKFSTPTPVQMQAIPITLAEQDLVTCAPTGSGKTLAFALPILHCLRRHEKMGFRALIISPTRELAQQIYTLFQQLTVGSKLQICLLTKMRGVDVAKGGANMLKKYDILITTPLRLVGELKNETIDLRNVEHLVLDEADQLLDEGFLEQVDTIVAACSRSSIRKSLYSATMPEGVVQLADSIMRAPVQLHIGVRNAATETIDQKLVYVGDEAGKVIEIRQMIQRGFRPPALIFVQSIVRAKDLYYELLYDGINVDIIHSGKTQAQRENVIRGFRQGEIWVLISTELMSRGIDFKGVNLVINYDFPQTAESYIHRIGRTGRAGRTGQAITFFTKHDVTYLRNIVDVVRRSGCEVSDWMLKLEAPTEAQLKKVASRPIKRGSIAVRPGSGKRSSESGSKESKPAKRAKKAISKPLRPKKPKTKQKSRKGSKSQPTGETS</sequence>
<accession>A0A9W8B6W0</accession>
<feature type="region of interest" description="Disordered" evidence="11">
    <location>
        <begin position="519"/>
        <end position="585"/>
    </location>
</feature>
<keyword evidence="15" id="KW-1185">Reference proteome</keyword>
<evidence type="ECO:0000256" key="8">
    <source>
        <dbReference type="ARBA" id="ARBA00023242"/>
    </source>
</evidence>
<evidence type="ECO:0000256" key="1">
    <source>
        <dbReference type="ARBA" id="ARBA00004604"/>
    </source>
</evidence>
<evidence type="ECO:0000256" key="10">
    <source>
        <dbReference type="ARBA" id="ARBA00047984"/>
    </source>
</evidence>
<evidence type="ECO:0000256" key="5">
    <source>
        <dbReference type="ARBA" id="ARBA00022806"/>
    </source>
</evidence>
<dbReference type="GO" id="GO:0016787">
    <property type="term" value="F:hydrolase activity"/>
    <property type="evidence" value="ECO:0007669"/>
    <property type="project" value="UniProtKB-KW"/>
</dbReference>
<comment type="caution">
    <text evidence="14">The sequence shown here is derived from an EMBL/GenBank/DDBJ whole genome shotgun (WGS) entry which is preliminary data.</text>
</comment>
<dbReference type="OrthoDB" id="360161at2759"/>
<evidence type="ECO:0000313" key="14">
    <source>
        <dbReference type="EMBL" id="KAJ1985291.1"/>
    </source>
</evidence>
<evidence type="ECO:0000256" key="6">
    <source>
        <dbReference type="ARBA" id="ARBA00022840"/>
    </source>
</evidence>
<keyword evidence="3" id="KW-0547">Nucleotide-binding</keyword>
<comment type="similarity">
    <text evidence="9">Belongs to the DEAD box helicase family. DDX52/ROK1 subfamily.</text>
</comment>
<dbReference type="GO" id="GO:0005829">
    <property type="term" value="C:cytosol"/>
    <property type="evidence" value="ECO:0007669"/>
    <property type="project" value="TreeGrafter"/>
</dbReference>
<keyword evidence="8" id="KW-0539">Nucleus</keyword>
<dbReference type="GO" id="GO:0003724">
    <property type="term" value="F:RNA helicase activity"/>
    <property type="evidence" value="ECO:0007669"/>
    <property type="project" value="UniProtKB-EC"/>
</dbReference>
<feature type="region of interest" description="Disordered" evidence="11">
    <location>
        <begin position="51"/>
        <end position="95"/>
    </location>
</feature>
<dbReference type="GO" id="GO:0003723">
    <property type="term" value="F:RNA binding"/>
    <property type="evidence" value="ECO:0007669"/>
    <property type="project" value="UniProtKB-KW"/>
</dbReference>
<dbReference type="InterPro" id="IPR027417">
    <property type="entry name" value="P-loop_NTPase"/>
</dbReference>
<dbReference type="AlphaFoldDB" id="A0A9W8B6W0"/>
<feature type="compositionally biased region" description="Acidic residues" evidence="11">
    <location>
        <begin position="85"/>
        <end position="95"/>
    </location>
</feature>
<dbReference type="Proteomes" id="UP001151582">
    <property type="component" value="Unassembled WGS sequence"/>
</dbReference>
<evidence type="ECO:0000259" key="12">
    <source>
        <dbReference type="PROSITE" id="PS51192"/>
    </source>
</evidence>
<dbReference type="PROSITE" id="PS51192">
    <property type="entry name" value="HELICASE_ATP_BIND_1"/>
    <property type="match status" value="1"/>
</dbReference>
<feature type="compositionally biased region" description="Basic residues" evidence="11">
    <location>
        <begin position="550"/>
        <end position="576"/>
    </location>
</feature>
<dbReference type="SMART" id="SM00490">
    <property type="entry name" value="HELICc"/>
    <property type="match status" value="1"/>
</dbReference>
<dbReference type="InterPro" id="IPR001650">
    <property type="entry name" value="Helicase_C-like"/>
</dbReference>
<dbReference type="EC" id="3.6.4.13" evidence="2"/>
<keyword evidence="4 14" id="KW-0378">Hydrolase</keyword>
<dbReference type="EMBL" id="JANBQB010000002">
    <property type="protein sequence ID" value="KAJ1985291.1"/>
    <property type="molecule type" value="Genomic_DNA"/>
</dbReference>
<dbReference type="InterPro" id="IPR044764">
    <property type="entry name" value="DDX52/Rok1_DEADc"/>
</dbReference>
<comment type="catalytic activity">
    <reaction evidence="10">
        <text>ATP + H2O = ADP + phosphate + H(+)</text>
        <dbReference type="Rhea" id="RHEA:13065"/>
        <dbReference type="ChEBI" id="CHEBI:15377"/>
        <dbReference type="ChEBI" id="CHEBI:15378"/>
        <dbReference type="ChEBI" id="CHEBI:30616"/>
        <dbReference type="ChEBI" id="CHEBI:43474"/>
        <dbReference type="ChEBI" id="CHEBI:456216"/>
        <dbReference type="EC" id="3.6.4.13"/>
    </reaction>
</comment>
<keyword evidence="6" id="KW-0067">ATP-binding</keyword>
<dbReference type="SMART" id="SM00487">
    <property type="entry name" value="DEXDc"/>
    <property type="match status" value="1"/>
</dbReference>
<dbReference type="InterPro" id="IPR050079">
    <property type="entry name" value="DEAD_box_RNA_helicase"/>
</dbReference>
<dbReference type="FunFam" id="3.40.50.300:FF:000759">
    <property type="entry name" value="probable ATP-dependent RNA helicase DDX52"/>
    <property type="match status" value="1"/>
</dbReference>
<evidence type="ECO:0000256" key="9">
    <source>
        <dbReference type="ARBA" id="ARBA00024355"/>
    </source>
</evidence>
<dbReference type="CDD" id="cd17957">
    <property type="entry name" value="DEADc_DDX52"/>
    <property type="match status" value="1"/>
</dbReference>
<keyword evidence="5" id="KW-0347">Helicase</keyword>
<dbReference type="PROSITE" id="PS51194">
    <property type="entry name" value="HELICASE_CTER"/>
    <property type="match status" value="1"/>
</dbReference>